<dbReference type="Gene3D" id="2.130.10.30">
    <property type="entry name" value="Regulator of chromosome condensation 1/beta-lactamase-inhibitor protein II"/>
    <property type="match status" value="2"/>
</dbReference>
<feature type="compositionally biased region" description="Basic and acidic residues" evidence="1">
    <location>
        <begin position="130"/>
        <end position="143"/>
    </location>
</feature>
<dbReference type="PANTHER" id="PTHR34978:SF3">
    <property type="entry name" value="SLR0241 PROTEIN"/>
    <property type="match status" value="1"/>
</dbReference>
<evidence type="ECO:0000313" key="4">
    <source>
        <dbReference type="EMBL" id="ODM07583.1"/>
    </source>
</evidence>
<comment type="caution">
    <text evidence="4">The sequence shown here is derived from an EMBL/GenBank/DDBJ whole genome shotgun (WGS) entry which is preliminary data.</text>
</comment>
<feature type="transmembrane region" description="Helical" evidence="2">
    <location>
        <begin position="7"/>
        <end position="28"/>
    </location>
</feature>
<gene>
    <name evidence="4" type="primary">mecR1_2</name>
    <name evidence="4" type="ORF">BEI61_03473</name>
</gene>
<dbReference type="PRINTS" id="PR00633">
    <property type="entry name" value="RCCNDNSATION"/>
</dbReference>
<dbReference type="RefSeq" id="WP_069153197.1">
    <property type="nucleotide sequence ID" value="NZ_MCGH01000002.1"/>
</dbReference>
<dbReference type="EMBL" id="MCGH01000002">
    <property type="protein sequence ID" value="ODM07583.1"/>
    <property type="molecule type" value="Genomic_DNA"/>
</dbReference>
<sequence>MTGFLPGILKITLFADLLIGLVWLLSVFLGSGSGYRWRKLVWLILALRLLIPVSVSFADISERLPLLRVSLPAAAEKQGDLQSLEEEIEAGPAAGTGTVPKALSPAAGNGNAAGSAAENARQAESVQRSEGVRRTEDIRQMEELPQKEVTMTHGRLPSGLFLACIWLAGLLITARFHISQYLHTRKCILEAAHPCRDKRTDLLAQRLFQEYGIKKAIPILVSDDVFTPMVTGYMTPVLLIDRNSCNAPELEAMLRHELCHYKYGDLWYKLLMVAVCDLYWFNPVLRIMKRMAFFDVECVCDSRAAGNMDPEGKKRYGSMLIKLAQGNGTSYTAGFSSGKKTMKERLNNLFTDKKKKTGYLAAFVLLAAVSFLSMSVVFVGEDSGNQREDGTAPAESDSGNEQKTETAQPVKVFRVDSVEELYLDEPFQLERYHMTNRVTVDNHFFIDDDKVLWGYGRNSYGQLGIGRVDDLEVLYQEPIKIAENVVSVDESTNGYFTIYLTEDGKLYGMGMNMMGVLGKEPGTESLFDDFGENSQVLEPTLLMEQVAFARAGMYSVVALKEDGSVWWWGEYKALSATSYSDGYWYKEEWPENPRKMMYTRPHLMLEDCVYATTGNWTGAAITKDGELYTWGLNIWGQCGTEVTGDDYVRTPEKVLDNVKMVWPERMMFQDSRTEMPEFMTYNTSYNDNLFVQLKDGTLLACGLELGDKARTIQLEGDMLQPATREYSDSFVPIDIFELSDEDIRALLEQCETGSTAEEAEKILEDNQIAFLECFEEGGTYPLYLEIEEGRFYLYLDEEGKVKYFSDEREE</sequence>
<evidence type="ECO:0000259" key="3">
    <source>
        <dbReference type="Pfam" id="PF05569"/>
    </source>
</evidence>
<feature type="region of interest" description="Disordered" evidence="1">
    <location>
        <begin position="99"/>
        <end position="143"/>
    </location>
</feature>
<dbReference type="Proteomes" id="UP000094067">
    <property type="component" value="Unassembled WGS sequence"/>
</dbReference>
<dbReference type="CDD" id="cd07341">
    <property type="entry name" value="M56_BlaR1_MecR1_like"/>
    <property type="match status" value="1"/>
</dbReference>
<feature type="transmembrane region" description="Helical" evidence="2">
    <location>
        <begin position="160"/>
        <end position="178"/>
    </location>
</feature>
<accession>A0A1E3AFT2</accession>
<evidence type="ECO:0000256" key="1">
    <source>
        <dbReference type="SAM" id="MobiDB-lite"/>
    </source>
</evidence>
<dbReference type="PANTHER" id="PTHR34978">
    <property type="entry name" value="POSSIBLE SENSOR-TRANSDUCER PROTEIN BLAR"/>
    <property type="match status" value="1"/>
</dbReference>
<organism evidence="4 5">
    <name type="scientific">Eisenbergiella tayi</name>
    <dbReference type="NCBI Taxonomy" id="1432052"/>
    <lineage>
        <taxon>Bacteria</taxon>
        <taxon>Bacillati</taxon>
        <taxon>Bacillota</taxon>
        <taxon>Clostridia</taxon>
        <taxon>Lachnospirales</taxon>
        <taxon>Lachnospiraceae</taxon>
        <taxon>Eisenbergiella</taxon>
    </lineage>
</organism>
<dbReference type="Pfam" id="PF05569">
    <property type="entry name" value="Peptidase_M56"/>
    <property type="match status" value="1"/>
</dbReference>
<dbReference type="InterPro" id="IPR000408">
    <property type="entry name" value="Reg_chr_condens"/>
</dbReference>
<dbReference type="PATRIC" id="fig|1432052.4.peg.3864"/>
<name>A0A1E3AFT2_9FIRM</name>
<feature type="transmembrane region" description="Helical" evidence="2">
    <location>
        <begin position="40"/>
        <end position="58"/>
    </location>
</feature>
<feature type="domain" description="Peptidase M56" evidence="3">
    <location>
        <begin position="147"/>
        <end position="349"/>
    </location>
</feature>
<keyword evidence="2" id="KW-1133">Transmembrane helix</keyword>
<feature type="region of interest" description="Disordered" evidence="1">
    <location>
        <begin position="383"/>
        <end position="409"/>
    </location>
</feature>
<dbReference type="InterPro" id="IPR009091">
    <property type="entry name" value="RCC1/BLIP-II"/>
</dbReference>
<feature type="transmembrane region" description="Helical" evidence="2">
    <location>
        <begin position="359"/>
        <end position="379"/>
    </location>
</feature>
<keyword evidence="2" id="KW-0812">Transmembrane</keyword>
<reference evidence="4 5" key="1">
    <citation type="submission" date="2016-07" db="EMBL/GenBank/DDBJ databases">
        <title>Characterization of isolates of Eisenbergiella tayi derived from blood cultures, using whole genome sequencing.</title>
        <authorList>
            <person name="Burdz T."/>
            <person name="Wiebe D."/>
            <person name="Huynh C."/>
            <person name="Bernard K."/>
        </authorList>
    </citation>
    <scope>NUCLEOTIDE SEQUENCE [LARGE SCALE GENOMIC DNA]</scope>
    <source>
        <strain evidence="4 5">NML 110608</strain>
    </source>
</reference>
<dbReference type="SUPFAM" id="SSF50985">
    <property type="entry name" value="RCC1/BLIP-II"/>
    <property type="match status" value="1"/>
</dbReference>
<dbReference type="AlphaFoldDB" id="A0A1E3AFT2"/>
<dbReference type="InterPro" id="IPR052173">
    <property type="entry name" value="Beta-lactam_resp_regulator"/>
</dbReference>
<proteinExistence type="predicted"/>
<dbReference type="InterPro" id="IPR008756">
    <property type="entry name" value="Peptidase_M56"/>
</dbReference>
<evidence type="ECO:0000313" key="5">
    <source>
        <dbReference type="Proteomes" id="UP000094067"/>
    </source>
</evidence>
<feature type="compositionally biased region" description="Polar residues" evidence="1">
    <location>
        <begin position="397"/>
        <end position="407"/>
    </location>
</feature>
<feature type="compositionally biased region" description="Low complexity" evidence="1">
    <location>
        <begin position="106"/>
        <end position="120"/>
    </location>
</feature>
<keyword evidence="2" id="KW-0472">Membrane</keyword>
<evidence type="ECO:0000256" key="2">
    <source>
        <dbReference type="SAM" id="Phobius"/>
    </source>
</evidence>
<dbReference type="Pfam" id="PF00415">
    <property type="entry name" value="RCC1"/>
    <property type="match status" value="1"/>
</dbReference>
<protein>
    <submittedName>
        <fullName evidence="4">Methicillin resistance mecR1 protein</fullName>
    </submittedName>
</protein>